<sequence>MFHEGYGTKQSSLLAPSNLPLHSQTCAGYSPFRNDVYARNIEAKQDLLKRLTFLNAKNKDFSTVPLQFVTVFPYIVTPSSIGDLLVYPAEIAITDFTFADGPSSCWSALINFDPALFYDNIPLCDHKTVERNAALLDVPSKHSLGRNPRTIWKMLMKKCVPNGIIVCNADQMIIVDRALAFLASTVAPGELRLHEDIMSQMVTAQDLVAALDFHRSVVTNTPVTACLTAESIDEEFKKLREASKCCVYHESKPPSHDSRQHCAVAKAAVLIDAICSLCVRIDLFNFADFYDAEAYSMSNLYVESPDTEIGSTKSKHTDVSRDGLADSNHHTRENLQGNAFILRYKVVPPEEDPFLRRTEVKVDLKDAISRMARMCVNMD</sequence>
<dbReference type="InterPro" id="IPR024970">
    <property type="entry name" value="Maelstrom"/>
</dbReference>
<feature type="region of interest" description="Disordered" evidence="3">
    <location>
        <begin position="311"/>
        <end position="330"/>
    </location>
</feature>
<reference evidence="5" key="1">
    <citation type="submission" date="2012-09" db="EMBL/GenBank/DDBJ databases">
        <authorList>
            <person name="Martin A.A."/>
        </authorList>
    </citation>
    <scope>NUCLEOTIDE SEQUENCE</scope>
</reference>
<evidence type="ECO:0000313" key="6">
    <source>
        <dbReference type="WBParaSite" id="ACAC_0001124101-mRNA-1"/>
    </source>
</evidence>
<comment type="similarity">
    <text evidence="1">Belongs to the maelstrom family.</text>
</comment>
<evidence type="ECO:0000256" key="1">
    <source>
        <dbReference type="ARBA" id="ARBA00007057"/>
    </source>
</evidence>
<evidence type="ECO:0000313" key="5">
    <source>
        <dbReference type="Proteomes" id="UP000035642"/>
    </source>
</evidence>
<dbReference type="GO" id="GO:0060964">
    <property type="term" value="P:regulation of miRNA-mediated gene silencing"/>
    <property type="evidence" value="ECO:0007669"/>
    <property type="project" value="InterPro"/>
</dbReference>
<protein>
    <submittedName>
        <fullName evidence="6">Maelstrom domain-containing protein</fullName>
    </submittedName>
</protein>
<evidence type="ECO:0000256" key="3">
    <source>
        <dbReference type="SAM" id="MobiDB-lite"/>
    </source>
</evidence>
<dbReference type="Pfam" id="PF13017">
    <property type="entry name" value="Maelstrom"/>
    <property type="match status" value="1"/>
</dbReference>
<keyword evidence="2" id="KW-0943">RNA-mediated gene silencing</keyword>
<dbReference type="WBParaSite" id="ACAC_0001124101-mRNA-1">
    <property type="protein sequence ID" value="ACAC_0001124101-mRNA-1"/>
    <property type="gene ID" value="ACAC_0001124101"/>
</dbReference>
<name>A0A0K0DIT6_ANGCA</name>
<accession>A0A0K0DIT6</accession>
<evidence type="ECO:0000259" key="4">
    <source>
        <dbReference type="Pfam" id="PF13017"/>
    </source>
</evidence>
<dbReference type="AlphaFoldDB" id="A0A0K0DIT6"/>
<proteinExistence type="inferred from homology"/>
<reference evidence="6" key="2">
    <citation type="submission" date="2017-02" db="UniProtKB">
        <authorList>
            <consortium name="WormBaseParasite"/>
        </authorList>
    </citation>
    <scope>IDENTIFICATION</scope>
</reference>
<dbReference type="GO" id="GO:0031047">
    <property type="term" value="P:regulatory ncRNA-mediated gene silencing"/>
    <property type="evidence" value="ECO:0007669"/>
    <property type="project" value="UniProtKB-KW"/>
</dbReference>
<evidence type="ECO:0000256" key="2">
    <source>
        <dbReference type="ARBA" id="ARBA00023158"/>
    </source>
</evidence>
<feature type="domain" description="Maelstrom" evidence="4">
    <location>
        <begin position="83"/>
        <end position="278"/>
    </location>
</feature>
<dbReference type="Proteomes" id="UP000035642">
    <property type="component" value="Unassembled WGS sequence"/>
</dbReference>
<keyword evidence="5" id="KW-1185">Reference proteome</keyword>
<organism evidence="5 6">
    <name type="scientific">Angiostrongylus cantonensis</name>
    <name type="common">Rat lungworm</name>
    <dbReference type="NCBI Taxonomy" id="6313"/>
    <lineage>
        <taxon>Eukaryota</taxon>
        <taxon>Metazoa</taxon>
        <taxon>Ecdysozoa</taxon>
        <taxon>Nematoda</taxon>
        <taxon>Chromadorea</taxon>
        <taxon>Rhabditida</taxon>
        <taxon>Rhabditina</taxon>
        <taxon>Rhabditomorpha</taxon>
        <taxon>Strongyloidea</taxon>
        <taxon>Metastrongylidae</taxon>
        <taxon>Angiostrongylus</taxon>
    </lineage>
</organism>
<feature type="compositionally biased region" description="Basic and acidic residues" evidence="3">
    <location>
        <begin position="315"/>
        <end position="330"/>
    </location>
</feature>